<dbReference type="Proteomes" id="UP000018895">
    <property type="component" value="Unassembled WGS sequence"/>
</dbReference>
<protein>
    <submittedName>
        <fullName evidence="2">Uncharacterized protein</fullName>
    </submittedName>
</protein>
<feature type="transmembrane region" description="Helical" evidence="1">
    <location>
        <begin position="6"/>
        <end position="25"/>
    </location>
</feature>
<evidence type="ECO:0000313" key="2">
    <source>
        <dbReference type="EMBL" id="GAE30386.1"/>
    </source>
</evidence>
<sequence length="66" mass="7981">MINVVIDFMFAIFPIHFVFEHILGIYELDEISEIERFSLFVTFSIVIYVAYRWQEGIFQSRKGMKR</sequence>
<feature type="transmembrane region" description="Helical" evidence="1">
    <location>
        <begin position="37"/>
        <end position="54"/>
    </location>
</feature>
<keyword evidence="1" id="KW-0812">Transmembrane</keyword>
<comment type="caution">
    <text evidence="2">The sequence shown here is derived from an EMBL/GenBank/DDBJ whole genome shotgun (WGS) entry which is preliminary data.</text>
</comment>
<keyword evidence="1" id="KW-0472">Membrane</keyword>
<dbReference type="AlphaFoldDB" id="W4QEA4"/>
<name>W4QEA4_9BACI</name>
<dbReference type="EMBL" id="BAUU01000011">
    <property type="protein sequence ID" value="GAE30386.1"/>
    <property type="molecule type" value="Genomic_DNA"/>
</dbReference>
<dbReference type="STRING" id="1236971.JCM9152_1792"/>
<organism evidence="2 3">
    <name type="scientific">Halalkalibacter hemicellulosilyticusJCM 9152</name>
    <dbReference type="NCBI Taxonomy" id="1236971"/>
    <lineage>
        <taxon>Bacteria</taxon>
        <taxon>Bacillati</taxon>
        <taxon>Bacillota</taxon>
        <taxon>Bacilli</taxon>
        <taxon>Bacillales</taxon>
        <taxon>Bacillaceae</taxon>
        <taxon>Halalkalibacter</taxon>
    </lineage>
</organism>
<accession>W4QEA4</accession>
<gene>
    <name evidence="2" type="ORF">JCM9152_1792</name>
</gene>
<keyword evidence="3" id="KW-1185">Reference proteome</keyword>
<evidence type="ECO:0000313" key="3">
    <source>
        <dbReference type="Proteomes" id="UP000018895"/>
    </source>
</evidence>
<proteinExistence type="predicted"/>
<dbReference type="RefSeq" id="WP_052015747.1">
    <property type="nucleotide sequence ID" value="NZ_BAUU01000011.1"/>
</dbReference>
<reference evidence="2" key="1">
    <citation type="journal article" date="2014" name="Genome Announc.">
        <title>Draft Genome Sequences of Three Alkaliphilic Bacillus Strains, Bacillus wakoensis JCM 9140T, Bacillus akibai JCM 9157T, and Bacillus hemicellulosilyticus JCM 9152T.</title>
        <authorList>
            <person name="Yuki M."/>
            <person name="Oshima K."/>
            <person name="Suda W."/>
            <person name="Oshida Y."/>
            <person name="Kitamura K."/>
            <person name="Iida T."/>
            <person name="Hattori M."/>
            <person name="Ohkuma M."/>
        </authorList>
    </citation>
    <scope>NUCLEOTIDE SEQUENCE [LARGE SCALE GENOMIC DNA]</scope>
    <source>
        <strain evidence="2">JCM 9152</strain>
    </source>
</reference>
<keyword evidence="1" id="KW-1133">Transmembrane helix</keyword>
<evidence type="ECO:0000256" key="1">
    <source>
        <dbReference type="SAM" id="Phobius"/>
    </source>
</evidence>